<proteinExistence type="predicted"/>
<keyword evidence="1" id="KW-1133">Transmembrane helix</keyword>
<name>A0AA36C184_OCTVU</name>
<reference evidence="2" key="1">
    <citation type="submission" date="2023-08" db="EMBL/GenBank/DDBJ databases">
        <authorList>
            <person name="Alioto T."/>
            <person name="Alioto T."/>
            <person name="Gomez Garrido J."/>
        </authorList>
    </citation>
    <scope>NUCLEOTIDE SEQUENCE</scope>
</reference>
<gene>
    <name evidence="2" type="ORF">OCTVUL_1B024789</name>
</gene>
<evidence type="ECO:0000313" key="3">
    <source>
        <dbReference type="Proteomes" id="UP001162480"/>
    </source>
</evidence>
<protein>
    <submittedName>
        <fullName evidence="2">Uncharacterized protein</fullName>
    </submittedName>
</protein>
<feature type="transmembrane region" description="Helical" evidence="1">
    <location>
        <begin position="35"/>
        <end position="61"/>
    </location>
</feature>
<keyword evidence="3" id="KW-1185">Reference proteome</keyword>
<feature type="transmembrane region" description="Helical" evidence="1">
    <location>
        <begin position="68"/>
        <end position="93"/>
    </location>
</feature>
<accession>A0AA36C184</accession>
<keyword evidence="1" id="KW-0812">Transmembrane</keyword>
<dbReference type="EMBL" id="OX597842">
    <property type="protein sequence ID" value="CAI9743456.1"/>
    <property type="molecule type" value="Genomic_DNA"/>
</dbReference>
<evidence type="ECO:0000313" key="2">
    <source>
        <dbReference type="EMBL" id="CAI9743456.1"/>
    </source>
</evidence>
<sequence>MYSVSKKSFQHDVEGLKNILHRRILEDSYNVMEKVFLDLVVVVSSVFSTASPVAFAVFAILPIGHVAVAVTVALSDAATAAVAVVASAAFYAAVLVDVVGVPSAA</sequence>
<organism evidence="2 3">
    <name type="scientific">Octopus vulgaris</name>
    <name type="common">Common octopus</name>
    <dbReference type="NCBI Taxonomy" id="6645"/>
    <lineage>
        <taxon>Eukaryota</taxon>
        <taxon>Metazoa</taxon>
        <taxon>Spiralia</taxon>
        <taxon>Lophotrochozoa</taxon>
        <taxon>Mollusca</taxon>
        <taxon>Cephalopoda</taxon>
        <taxon>Coleoidea</taxon>
        <taxon>Octopodiformes</taxon>
        <taxon>Octopoda</taxon>
        <taxon>Incirrata</taxon>
        <taxon>Octopodidae</taxon>
        <taxon>Octopus</taxon>
    </lineage>
</organism>
<dbReference type="AlphaFoldDB" id="A0AA36C184"/>
<keyword evidence="1" id="KW-0472">Membrane</keyword>
<evidence type="ECO:0000256" key="1">
    <source>
        <dbReference type="SAM" id="Phobius"/>
    </source>
</evidence>
<dbReference type="Proteomes" id="UP001162480">
    <property type="component" value="Chromosome 29"/>
</dbReference>